<protein>
    <submittedName>
        <fullName evidence="2">Uncharacterized protein</fullName>
    </submittedName>
</protein>
<feature type="non-terminal residue" evidence="2">
    <location>
        <position position="1"/>
    </location>
</feature>
<reference evidence="2" key="1">
    <citation type="submission" date="2018-05" db="EMBL/GenBank/DDBJ databases">
        <authorList>
            <person name="Lanie J.A."/>
            <person name="Ng W.-L."/>
            <person name="Kazmierczak K.M."/>
            <person name="Andrzejewski T.M."/>
            <person name="Davidsen T.M."/>
            <person name="Wayne K.J."/>
            <person name="Tettelin H."/>
            <person name="Glass J.I."/>
            <person name="Rusch D."/>
            <person name="Podicherti R."/>
            <person name="Tsui H.-C.T."/>
            <person name="Winkler M.E."/>
        </authorList>
    </citation>
    <scope>NUCLEOTIDE SEQUENCE</scope>
</reference>
<accession>A0A383CRC3</accession>
<feature type="compositionally biased region" description="Low complexity" evidence="1">
    <location>
        <begin position="60"/>
        <end position="76"/>
    </location>
</feature>
<gene>
    <name evidence="2" type="ORF">METZ01_LOCUS487463</name>
</gene>
<organism evidence="2">
    <name type="scientific">marine metagenome</name>
    <dbReference type="NCBI Taxonomy" id="408172"/>
    <lineage>
        <taxon>unclassified sequences</taxon>
        <taxon>metagenomes</taxon>
        <taxon>ecological metagenomes</taxon>
    </lineage>
</organism>
<dbReference type="AlphaFoldDB" id="A0A383CRC3"/>
<feature type="region of interest" description="Disordered" evidence="1">
    <location>
        <begin position="59"/>
        <end position="84"/>
    </location>
</feature>
<sequence>TLSPRDLQKLYTSNIGKSSSLPEKGPRGCWSKTSTFLKTVSSSVSCAGKRSSFRGAIPVSKAKTASKSSATKNNSSRLNPALLP</sequence>
<proteinExistence type="predicted"/>
<evidence type="ECO:0000256" key="1">
    <source>
        <dbReference type="SAM" id="MobiDB-lite"/>
    </source>
</evidence>
<dbReference type="EMBL" id="UINC01210931">
    <property type="protein sequence ID" value="SVE34609.1"/>
    <property type="molecule type" value="Genomic_DNA"/>
</dbReference>
<evidence type="ECO:0000313" key="2">
    <source>
        <dbReference type="EMBL" id="SVE34609.1"/>
    </source>
</evidence>
<feature type="non-terminal residue" evidence="2">
    <location>
        <position position="84"/>
    </location>
</feature>
<name>A0A383CRC3_9ZZZZ</name>